<evidence type="ECO:0000256" key="1">
    <source>
        <dbReference type="SAM" id="Phobius"/>
    </source>
</evidence>
<dbReference type="EMBL" id="JBHSCR010000005">
    <property type="protein sequence ID" value="MFC4347954.1"/>
    <property type="molecule type" value="Genomic_DNA"/>
</dbReference>
<proteinExistence type="predicted"/>
<dbReference type="RefSeq" id="WP_068151987.1">
    <property type="nucleotide sequence ID" value="NZ_JBHSCR010000005.1"/>
</dbReference>
<evidence type="ECO:0000313" key="3">
    <source>
        <dbReference type="Proteomes" id="UP001595776"/>
    </source>
</evidence>
<evidence type="ECO:0008006" key="4">
    <source>
        <dbReference type="Google" id="ProtNLM"/>
    </source>
</evidence>
<accession>A0ABV8UAS5</accession>
<gene>
    <name evidence="2" type="ORF">ACFO5Q_08870</name>
</gene>
<comment type="caution">
    <text evidence="2">The sequence shown here is derived from an EMBL/GenBank/DDBJ whole genome shotgun (WGS) entry which is preliminary data.</text>
</comment>
<keyword evidence="1" id="KW-1133">Transmembrane helix</keyword>
<name>A0ABV8UAS5_9PROT</name>
<keyword evidence="3" id="KW-1185">Reference proteome</keyword>
<protein>
    <recommendedName>
        <fullName evidence="4">SMODS and SLOG-associating 2TM effector domain-containing protein</fullName>
    </recommendedName>
</protein>
<reference evidence="3" key="1">
    <citation type="journal article" date="2019" name="Int. J. Syst. Evol. Microbiol.">
        <title>The Global Catalogue of Microorganisms (GCM) 10K type strain sequencing project: providing services to taxonomists for standard genome sequencing and annotation.</title>
        <authorList>
            <consortium name="The Broad Institute Genomics Platform"/>
            <consortium name="The Broad Institute Genome Sequencing Center for Infectious Disease"/>
            <person name="Wu L."/>
            <person name="Ma J."/>
        </authorList>
    </citation>
    <scope>NUCLEOTIDE SEQUENCE [LARGE SCALE GENOMIC DNA]</scope>
    <source>
        <strain evidence="3">CGMCC 1.15304</strain>
    </source>
</reference>
<evidence type="ECO:0000313" key="2">
    <source>
        <dbReference type="EMBL" id="MFC4347954.1"/>
    </source>
</evidence>
<feature type="transmembrane region" description="Helical" evidence="1">
    <location>
        <begin position="34"/>
        <end position="52"/>
    </location>
</feature>
<keyword evidence="1" id="KW-0472">Membrane</keyword>
<organism evidence="2 3">
    <name type="scientific">Kordiimonas lipolytica</name>
    <dbReference type="NCBI Taxonomy" id="1662421"/>
    <lineage>
        <taxon>Bacteria</taxon>
        <taxon>Pseudomonadati</taxon>
        <taxon>Pseudomonadota</taxon>
        <taxon>Alphaproteobacteria</taxon>
        <taxon>Kordiimonadales</taxon>
        <taxon>Kordiimonadaceae</taxon>
        <taxon>Kordiimonas</taxon>
    </lineage>
</organism>
<dbReference type="Proteomes" id="UP001595776">
    <property type="component" value="Unassembled WGS sequence"/>
</dbReference>
<keyword evidence="1" id="KW-0812">Transmembrane</keyword>
<sequence length="184" mass="20557">MNNVEKLQKLCGLIDQMISQHAWLRDRYARRASTLDVILLVLSASLSALAFADIKGIVGGLVDVKLWLGGLSLTVFVASVVSWKVDWKGKENSHGQTVDNLSQQKREILALLDQEDGINSDTVAAVNASYAVISDKCAKVPESLFLKTKQYHKRKVALSRALDVSPGTFLWVIKLKLWWQHTRK</sequence>
<feature type="transmembrane region" description="Helical" evidence="1">
    <location>
        <begin position="64"/>
        <end position="83"/>
    </location>
</feature>